<comment type="caution">
    <text evidence="1">The sequence shown here is derived from an EMBL/GenBank/DDBJ whole genome shotgun (WGS) entry which is preliminary data.</text>
</comment>
<dbReference type="AlphaFoldDB" id="M0MTK4"/>
<gene>
    <name evidence="1" type="ORF">C450_20401</name>
</gene>
<reference evidence="1 2" key="1">
    <citation type="journal article" date="2014" name="PLoS Genet.">
        <title>Phylogenetically driven sequencing of extremely halophilic archaea reveals strategies for static and dynamic osmo-response.</title>
        <authorList>
            <person name="Becker E.A."/>
            <person name="Seitzer P.M."/>
            <person name="Tritt A."/>
            <person name="Larsen D."/>
            <person name="Krusor M."/>
            <person name="Yao A.I."/>
            <person name="Wu D."/>
            <person name="Madern D."/>
            <person name="Eisen J.A."/>
            <person name="Darling A.E."/>
            <person name="Facciotti M.T."/>
        </authorList>
    </citation>
    <scope>NUCLEOTIDE SEQUENCE [LARGE SCALE GENOMIC DNA]</scope>
    <source>
        <strain evidence="1 2">DSM 8989</strain>
    </source>
</reference>
<dbReference type="STRING" id="1227456.C450_20401"/>
<dbReference type="RefSeq" id="WP_005046897.1">
    <property type="nucleotide sequence ID" value="NZ_AOME01000105.1"/>
</dbReference>
<evidence type="ECO:0000313" key="1">
    <source>
        <dbReference type="EMBL" id="EMA48074.1"/>
    </source>
</evidence>
<accession>M0MTK4</accession>
<dbReference type="PATRIC" id="fig|1227456.3.peg.4116"/>
<sequence>MTDASQREHGRRRIELSLVLEFGPEQYLGTDGEVNEDIMRREALDYAAEAARNGEFDIEISLIDEVDE</sequence>
<keyword evidence="2" id="KW-1185">Reference proteome</keyword>
<name>M0MTK4_9EURY</name>
<organism evidence="1 2">
    <name type="scientific">Halococcus salifodinae DSM 8989</name>
    <dbReference type="NCBI Taxonomy" id="1227456"/>
    <lineage>
        <taxon>Archaea</taxon>
        <taxon>Methanobacteriati</taxon>
        <taxon>Methanobacteriota</taxon>
        <taxon>Stenosarchaea group</taxon>
        <taxon>Halobacteria</taxon>
        <taxon>Halobacteriales</taxon>
        <taxon>Halococcaceae</taxon>
        <taxon>Halococcus</taxon>
    </lineage>
</organism>
<proteinExistence type="predicted"/>
<dbReference type="EMBL" id="AOME01000105">
    <property type="protein sequence ID" value="EMA48074.1"/>
    <property type="molecule type" value="Genomic_DNA"/>
</dbReference>
<dbReference type="Proteomes" id="UP000011625">
    <property type="component" value="Unassembled WGS sequence"/>
</dbReference>
<evidence type="ECO:0000313" key="2">
    <source>
        <dbReference type="Proteomes" id="UP000011625"/>
    </source>
</evidence>
<protein>
    <submittedName>
        <fullName evidence="1">Uncharacterized protein</fullName>
    </submittedName>
</protein>
<dbReference type="OrthoDB" id="373044at2157"/>